<protein>
    <submittedName>
        <fullName evidence="7">Cytochrome c-type biogenesis protein</fullName>
    </submittedName>
</protein>
<evidence type="ECO:0000256" key="2">
    <source>
        <dbReference type="ARBA" id="ARBA00006143"/>
    </source>
</evidence>
<evidence type="ECO:0000313" key="7">
    <source>
        <dbReference type="EMBL" id="MBB4882063.1"/>
    </source>
</evidence>
<comment type="similarity">
    <text evidence="2">Belongs to the DsbD family.</text>
</comment>
<dbReference type="AlphaFoldDB" id="A0A4Y8X1U0"/>
<dbReference type="Pfam" id="PF02683">
    <property type="entry name" value="DsbD_TM"/>
    <property type="match status" value="1"/>
</dbReference>
<keyword evidence="4" id="KW-1133">Transmembrane helix</keyword>
<dbReference type="InterPro" id="IPR051790">
    <property type="entry name" value="Cytochrome_c-biogenesis_DsbD"/>
</dbReference>
<accession>A0A4Y8X1U0</accession>
<dbReference type="PANTHER" id="PTHR31272:SF4">
    <property type="entry name" value="CYTOCHROME C-TYPE BIOGENESIS PROTEIN HI_1454-RELATED"/>
    <property type="match status" value="1"/>
</dbReference>
<dbReference type="GO" id="GO:0017004">
    <property type="term" value="P:cytochrome complex assembly"/>
    <property type="evidence" value="ECO:0007669"/>
    <property type="project" value="InterPro"/>
</dbReference>
<evidence type="ECO:0000256" key="1">
    <source>
        <dbReference type="ARBA" id="ARBA00004141"/>
    </source>
</evidence>
<gene>
    <name evidence="7" type="ORF">BJ976_000414</name>
</gene>
<dbReference type="InterPro" id="IPR003834">
    <property type="entry name" value="Cyt_c_assmbl_TM_dom"/>
</dbReference>
<name>A0A4Y8X1U0_9MICC</name>
<sequence length="252" mass="26886">MQDNPFAEIALDGSLLAAAPLALLAGLISFLSPCVLPLVPGYLGYVSGLGGAALDTPRRGRVVLGAVLFVLGFTAVFMVMNILFAELAFRILRDLSWVTRLLGVLVIVMGVVFMGGLRGLQTERKLHVRPAAGLAGAPLLGMTFGLGWAPCIGPTLAAVFALSYTQDSSAVARAALLAGLYCLGLGLPFVLISFGIERGMRVLGFFRRHRRAVMVGGGAVLILLGLAMVTGLWTEWMVRLQSWFQNEWVMPL</sequence>
<dbReference type="PANTHER" id="PTHR31272">
    <property type="entry name" value="CYTOCHROME C-TYPE BIOGENESIS PROTEIN HI_1454-RELATED"/>
    <property type="match status" value="1"/>
</dbReference>
<dbReference type="OrthoDB" id="9803065at2"/>
<evidence type="ECO:0000256" key="4">
    <source>
        <dbReference type="ARBA" id="ARBA00022989"/>
    </source>
</evidence>
<reference evidence="7 8" key="1">
    <citation type="submission" date="2020-08" db="EMBL/GenBank/DDBJ databases">
        <title>Sequencing the genomes of 1000 actinobacteria strains.</title>
        <authorList>
            <person name="Klenk H.-P."/>
        </authorList>
    </citation>
    <scope>NUCLEOTIDE SEQUENCE [LARGE SCALE GENOMIC DNA]</scope>
    <source>
        <strain evidence="7 8">DSM 19079</strain>
    </source>
</reference>
<keyword evidence="8" id="KW-1185">Reference proteome</keyword>
<keyword evidence="5" id="KW-0472">Membrane</keyword>
<keyword evidence="3" id="KW-0812">Transmembrane</keyword>
<comment type="subcellular location">
    <subcellularLocation>
        <location evidence="1">Membrane</location>
        <topology evidence="1">Multi-pass membrane protein</topology>
    </subcellularLocation>
</comment>
<evidence type="ECO:0000256" key="5">
    <source>
        <dbReference type="ARBA" id="ARBA00023136"/>
    </source>
</evidence>
<evidence type="ECO:0000313" key="8">
    <source>
        <dbReference type="Proteomes" id="UP000560081"/>
    </source>
</evidence>
<organism evidence="7 8">
    <name type="scientific">Micrococcus flavus</name>
    <dbReference type="NCBI Taxonomy" id="384602"/>
    <lineage>
        <taxon>Bacteria</taxon>
        <taxon>Bacillati</taxon>
        <taxon>Actinomycetota</taxon>
        <taxon>Actinomycetes</taxon>
        <taxon>Micrococcales</taxon>
        <taxon>Micrococcaceae</taxon>
        <taxon>Micrococcus</taxon>
    </lineage>
</organism>
<evidence type="ECO:0000259" key="6">
    <source>
        <dbReference type="Pfam" id="PF02683"/>
    </source>
</evidence>
<comment type="caution">
    <text evidence="7">The sequence shown here is derived from an EMBL/GenBank/DDBJ whole genome shotgun (WGS) entry which is preliminary data.</text>
</comment>
<dbReference type="EMBL" id="JACHMC010000001">
    <property type="protein sequence ID" value="MBB4882063.1"/>
    <property type="molecule type" value="Genomic_DNA"/>
</dbReference>
<feature type="domain" description="Cytochrome C biogenesis protein transmembrane" evidence="6">
    <location>
        <begin position="19"/>
        <end position="214"/>
    </location>
</feature>
<proteinExistence type="inferred from homology"/>
<evidence type="ECO:0000256" key="3">
    <source>
        <dbReference type="ARBA" id="ARBA00022692"/>
    </source>
</evidence>
<dbReference type="Proteomes" id="UP000560081">
    <property type="component" value="Unassembled WGS sequence"/>
</dbReference>
<dbReference type="GO" id="GO:0016020">
    <property type="term" value="C:membrane"/>
    <property type="evidence" value="ECO:0007669"/>
    <property type="project" value="UniProtKB-SubCell"/>
</dbReference>
<dbReference type="RefSeq" id="WP_135029729.1">
    <property type="nucleotide sequence ID" value="NZ_BMLA01000003.1"/>
</dbReference>